<reference evidence="2" key="1">
    <citation type="submission" date="2021-10" db="EMBL/GenBank/DDBJ databases">
        <title>De novo Genome Assembly of Clathrus columnatus (Basidiomycota, Fungi) Using Illumina and Nanopore Sequence Data.</title>
        <authorList>
            <person name="Ogiso-Tanaka E."/>
            <person name="Itagaki H."/>
            <person name="Hosoya T."/>
            <person name="Hosaka K."/>
        </authorList>
    </citation>
    <scope>NUCLEOTIDE SEQUENCE</scope>
    <source>
        <strain evidence="2">MO-923</strain>
    </source>
</reference>
<name>A0AAV5ALP1_9AGAM</name>
<organism evidence="2 3">
    <name type="scientific">Clathrus columnatus</name>
    <dbReference type="NCBI Taxonomy" id="1419009"/>
    <lineage>
        <taxon>Eukaryota</taxon>
        <taxon>Fungi</taxon>
        <taxon>Dikarya</taxon>
        <taxon>Basidiomycota</taxon>
        <taxon>Agaricomycotina</taxon>
        <taxon>Agaricomycetes</taxon>
        <taxon>Phallomycetidae</taxon>
        <taxon>Phallales</taxon>
        <taxon>Clathraceae</taxon>
        <taxon>Clathrus</taxon>
    </lineage>
</organism>
<feature type="region of interest" description="Disordered" evidence="1">
    <location>
        <begin position="1"/>
        <end position="71"/>
    </location>
</feature>
<evidence type="ECO:0000313" key="2">
    <source>
        <dbReference type="EMBL" id="GJJ13603.1"/>
    </source>
</evidence>
<feature type="compositionally biased region" description="Basic and acidic residues" evidence="1">
    <location>
        <begin position="34"/>
        <end position="48"/>
    </location>
</feature>
<accession>A0AAV5ALP1</accession>
<dbReference type="EMBL" id="BPWL01000009">
    <property type="protein sequence ID" value="GJJ13603.1"/>
    <property type="molecule type" value="Genomic_DNA"/>
</dbReference>
<comment type="caution">
    <text evidence="2">The sequence shown here is derived from an EMBL/GenBank/DDBJ whole genome shotgun (WGS) entry which is preliminary data.</text>
</comment>
<evidence type="ECO:0000313" key="3">
    <source>
        <dbReference type="Proteomes" id="UP001050691"/>
    </source>
</evidence>
<gene>
    <name evidence="2" type="ORF">Clacol_007859</name>
</gene>
<dbReference type="Proteomes" id="UP001050691">
    <property type="component" value="Unassembled WGS sequence"/>
</dbReference>
<sequence>MEDSAGDDSIRETEDEDPVSITGSDDAGTGGGDALRKDTEKERERIEEQEVTALTCETKSGDLVSTTTGDDDDEGYYIDDFLRKDKGKGREIIKETEANTSEPAQYLMNCAICMDTIQDSQIYIPDPVVMIPTDENACSSAVPPQLSSTIGLLTLCPETGRLNPYGRKRGCLSLSRRRDRWRVRSMVARERVRQSRQRRERNLIERARRIPRQMPENFNLELAKRTGGVPQSRGVFEQDPVRRIGTRAMEPRNNRPQRKIFYESEQGYRDLTMKHHFRIRKRRATVVIPRQIQTAAVEPQPPSAASLPSPSHSLRVVEGVLNPRTELKSTAALRPIYMGPPPSEAGPSNLNRVARPNPQLHYIRPLSVTSSNNLFFAPPEAFPTQAWREDEEMQE</sequence>
<dbReference type="AlphaFoldDB" id="A0AAV5ALP1"/>
<proteinExistence type="predicted"/>
<protein>
    <submittedName>
        <fullName evidence="2">Uncharacterized protein</fullName>
    </submittedName>
</protein>
<evidence type="ECO:0000256" key="1">
    <source>
        <dbReference type="SAM" id="MobiDB-lite"/>
    </source>
</evidence>
<keyword evidence="3" id="KW-1185">Reference proteome</keyword>